<dbReference type="RefSeq" id="WP_016873006.1">
    <property type="nucleotide sequence ID" value="NZ_AJLN01000036.1"/>
</dbReference>
<dbReference type="AlphaFoldDB" id="A0A3S0ZYI1"/>
<dbReference type="OrthoDB" id="531363at2"/>
<proteinExistence type="predicted"/>
<keyword evidence="2" id="KW-1185">Reference proteome</keyword>
<evidence type="ECO:0000313" key="1">
    <source>
        <dbReference type="EMBL" id="RUR83179.1"/>
    </source>
</evidence>
<accession>A0A3S0ZYI1</accession>
<sequence length="178" mass="20013">MVHYQLSDSELSILMQAPLQAIMALTLSDNIDPVSFFKEVQAGIQIITAEQQSQNIASDLVKFFVTSFDAVDNKKFLNDEELVLKKEIELLKLLQNLEHPAQGRQKAIAHFEQVALILANKLTTTQASEFKAWLMSIARKVAQTVEEEEGILCVGGEQVHYVEAFMLKKLEHTLTLKA</sequence>
<protein>
    <submittedName>
        <fullName evidence="1">Uncharacterized protein</fullName>
    </submittedName>
</protein>
<evidence type="ECO:0000313" key="2">
    <source>
        <dbReference type="Proteomes" id="UP000268857"/>
    </source>
</evidence>
<comment type="caution">
    <text evidence="1">The sequence shown here is derived from an EMBL/GenBank/DDBJ whole genome shotgun (WGS) entry which is preliminary data.</text>
</comment>
<dbReference type="Proteomes" id="UP000268857">
    <property type="component" value="Unassembled WGS sequence"/>
</dbReference>
<name>A0A3S0ZYI1_CHLFR</name>
<dbReference type="EMBL" id="RSCJ01000008">
    <property type="protein sequence ID" value="RUR83179.1"/>
    <property type="molecule type" value="Genomic_DNA"/>
</dbReference>
<dbReference type="STRING" id="211165.GCA_000317285_00429"/>
<reference evidence="1 2" key="1">
    <citation type="journal article" date="2019" name="Genome Biol. Evol.">
        <title>Day and night: Metabolic profiles and evolutionary relationships of six axenic non-marine cyanobacteria.</title>
        <authorList>
            <person name="Will S.E."/>
            <person name="Henke P."/>
            <person name="Boedeker C."/>
            <person name="Huang S."/>
            <person name="Brinkmann H."/>
            <person name="Rohde M."/>
            <person name="Jarek M."/>
            <person name="Friedl T."/>
            <person name="Seufert S."/>
            <person name="Schumacher M."/>
            <person name="Overmann J."/>
            <person name="Neumann-Schaal M."/>
            <person name="Petersen J."/>
        </authorList>
    </citation>
    <scope>NUCLEOTIDE SEQUENCE [LARGE SCALE GENOMIC DNA]</scope>
    <source>
        <strain evidence="1 2">PCC 6912</strain>
    </source>
</reference>
<organism evidence="1 2">
    <name type="scientific">Chlorogloeopsis fritschii PCC 6912</name>
    <dbReference type="NCBI Taxonomy" id="211165"/>
    <lineage>
        <taxon>Bacteria</taxon>
        <taxon>Bacillati</taxon>
        <taxon>Cyanobacteriota</taxon>
        <taxon>Cyanophyceae</taxon>
        <taxon>Nostocales</taxon>
        <taxon>Chlorogloeopsidaceae</taxon>
        <taxon>Chlorogloeopsis</taxon>
    </lineage>
</organism>
<gene>
    <name evidence="1" type="ORF">PCC6912_25530</name>
</gene>